<reference evidence="2" key="1">
    <citation type="journal article" date="2016" name="Nature">
        <title>The genome of the seagrass Zostera marina reveals angiosperm adaptation to the sea.</title>
        <authorList>
            <person name="Olsen J.L."/>
            <person name="Rouze P."/>
            <person name="Verhelst B."/>
            <person name="Lin Y.-C."/>
            <person name="Bayer T."/>
            <person name="Collen J."/>
            <person name="Dattolo E."/>
            <person name="De Paoli E."/>
            <person name="Dittami S."/>
            <person name="Maumus F."/>
            <person name="Michel G."/>
            <person name="Kersting A."/>
            <person name="Lauritano C."/>
            <person name="Lohaus R."/>
            <person name="Toepel M."/>
            <person name="Tonon T."/>
            <person name="Vanneste K."/>
            <person name="Amirebrahimi M."/>
            <person name="Brakel J."/>
            <person name="Bostroem C."/>
            <person name="Chovatia M."/>
            <person name="Grimwood J."/>
            <person name="Jenkins J.W."/>
            <person name="Jueterbock A."/>
            <person name="Mraz A."/>
            <person name="Stam W.T."/>
            <person name="Tice H."/>
            <person name="Bornberg-Bauer E."/>
            <person name="Green P.J."/>
            <person name="Pearson G.A."/>
            <person name="Procaccini G."/>
            <person name="Duarte C.M."/>
            <person name="Schmutz J."/>
            <person name="Reusch T.B.H."/>
            <person name="Van de Peer Y."/>
        </authorList>
    </citation>
    <scope>NUCLEOTIDE SEQUENCE [LARGE SCALE GENOMIC DNA]</scope>
    <source>
        <strain evidence="2">cv. Finnish</strain>
    </source>
</reference>
<name>A0A0K9Q500_ZOSMR</name>
<proteinExistence type="predicted"/>
<evidence type="ECO:0000313" key="1">
    <source>
        <dbReference type="EMBL" id="KMZ76351.1"/>
    </source>
</evidence>
<dbReference type="EMBL" id="LFYR01000047">
    <property type="protein sequence ID" value="KMZ76351.1"/>
    <property type="molecule type" value="Genomic_DNA"/>
</dbReference>
<accession>A0A0K9Q500</accession>
<dbReference type="PANTHER" id="PTHR34779">
    <property type="entry name" value="OS09G0542900 PROTEIN"/>
    <property type="match status" value="1"/>
</dbReference>
<comment type="caution">
    <text evidence="1">The sequence shown here is derived from an EMBL/GenBank/DDBJ whole genome shotgun (WGS) entry which is preliminary data.</text>
</comment>
<dbReference type="InterPro" id="IPR038796">
    <property type="entry name" value="At1g76070-like"/>
</dbReference>
<sequence length="216" mass="25035">MPSTASRPTNKTMEENNLFNYLKGSATFTVTRRPFIPNHDKKSCPMASLIPIEVRHRRASRRFFDVDREPTSPKVSCIGQIKHKKSMRRIKSLRETSDGSAADGYNTRRNKKYIYTSFFLKLFNRKPNSTAIGKKRDDTTARVPVNIIQKQVPHLGQMNQFRSGRTTLGEFDWNAWQKDDGEKVSSVPIFTDVEEKMDGDLWKRRMVVPPQRLQLN</sequence>
<gene>
    <name evidence="1" type="ORF">ZOSMA_103G00570</name>
</gene>
<keyword evidence="2" id="KW-1185">Reference proteome</keyword>
<dbReference type="Proteomes" id="UP000036987">
    <property type="component" value="Unassembled WGS sequence"/>
</dbReference>
<dbReference type="PANTHER" id="PTHR34779:SF1">
    <property type="entry name" value="OS09G0542900 PROTEIN"/>
    <property type="match status" value="1"/>
</dbReference>
<evidence type="ECO:0000313" key="2">
    <source>
        <dbReference type="Proteomes" id="UP000036987"/>
    </source>
</evidence>
<organism evidence="1 2">
    <name type="scientific">Zostera marina</name>
    <name type="common">Eelgrass</name>
    <dbReference type="NCBI Taxonomy" id="29655"/>
    <lineage>
        <taxon>Eukaryota</taxon>
        <taxon>Viridiplantae</taxon>
        <taxon>Streptophyta</taxon>
        <taxon>Embryophyta</taxon>
        <taxon>Tracheophyta</taxon>
        <taxon>Spermatophyta</taxon>
        <taxon>Magnoliopsida</taxon>
        <taxon>Liliopsida</taxon>
        <taxon>Zosteraceae</taxon>
        <taxon>Zostera</taxon>
    </lineage>
</organism>
<dbReference type="OrthoDB" id="1926132at2759"/>
<dbReference type="AlphaFoldDB" id="A0A0K9Q500"/>
<protein>
    <submittedName>
        <fullName evidence="1">Uncharacterized protein</fullName>
    </submittedName>
</protein>
<dbReference type="OMA" id="MEYSACW"/>